<dbReference type="OrthoDB" id="3630641at2"/>
<proteinExistence type="predicted"/>
<keyword evidence="1" id="KW-1133">Transmembrane helix</keyword>
<keyword evidence="1" id="KW-0472">Membrane</keyword>
<keyword evidence="1" id="KW-0812">Transmembrane</keyword>
<gene>
    <name evidence="2" type="ORF">FNH05_37090</name>
</gene>
<dbReference type="RefSeq" id="WP_144593491.1">
    <property type="nucleotide sequence ID" value="NZ_VJWX01000811.1"/>
</dbReference>
<feature type="transmembrane region" description="Helical" evidence="1">
    <location>
        <begin position="117"/>
        <end position="134"/>
    </location>
</feature>
<dbReference type="AlphaFoldDB" id="A0A557ZSS7"/>
<reference evidence="2 3" key="1">
    <citation type="submission" date="2019-07" db="EMBL/GenBank/DDBJ databases">
        <authorList>
            <person name="Duangmal K."/>
            <person name="Teo W.F.A."/>
        </authorList>
    </citation>
    <scope>NUCLEOTIDE SEQUENCE [LARGE SCALE GENOMIC DNA]</scope>
    <source>
        <strain evidence="2 3">TBRC 6029</strain>
    </source>
</reference>
<sequence length="140" mass="14634">MTRTDWRRSLLRTGQPARRRPWLAAVTALIAVLAYGGAAGLISGAIDLGDQIEARLPFHSPVFGGAALAVVVGVPMTVAAWLAARRDTRSSIAAVIAGSLLVGWIAVEIGFVQSYSWIQPVFAFAGLGVALAGMRDFGSA</sequence>
<evidence type="ECO:0000313" key="3">
    <source>
        <dbReference type="Proteomes" id="UP000320011"/>
    </source>
</evidence>
<name>A0A557ZSS7_9PSEU</name>
<feature type="transmembrane region" description="Helical" evidence="1">
    <location>
        <begin position="21"/>
        <end position="42"/>
    </location>
</feature>
<organism evidence="2 3">
    <name type="scientific">Amycolatopsis rhizosphaerae</name>
    <dbReference type="NCBI Taxonomy" id="2053003"/>
    <lineage>
        <taxon>Bacteria</taxon>
        <taxon>Bacillati</taxon>
        <taxon>Actinomycetota</taxon>
        <taxon>Actinomycetes</taxon>
        <taxon>Pseudonocardiales</taxon>
        <taxon>Pseudonocardiaceae</taxon>
        <taxon>Amycolatopsis</taxon>
    </lineage>
</organism>
<dbReference type="EMBL" id="VJWX01000811">
    <property type="protein sequence ID" value="TVT15076.1"/>
    <property type="molecule type" value="Genomic_DNA"/>
</dbReference>
<dbReference type="Proteomes" id="UP000320011">
    <property type="component" value="Unassembled WGS sequence"/>
</dbReference>
<accession>A0A557ZSS7</accession>
<evidence type="ECO:0000256" key="1">
    <source>
        <dbReference type="SAM" id="Phobius"/>
    </source>
</evidence>
<feature type="transmembrane region" description="Helical" evidence="1">
    <location>
        <begin position="91"/>
        <end position="111"/>
    </location>
</feature>
<keyword evidence="3" id="KW-1185">Reference proteome</keyword>
<feature type="transmembrane region" description="Helical" evidence="1">
    <location>
        <begin position="62"/>
        <end position="84"/>
    </location>
</feature>
<protein>
    <submittedName>
        <fullName evidence="2">Uncharacterized protein</fullName>
    </submittedName>
</protein>
<reference evidence="2 3" key="2">
    <citation type="submission" date="2019-08" db="EMBL/GenBank/DDBJ databases">
        <title>Amycolatopsis acidicola sp. nov., isolated from peat swamp forest soil.</title>
        <authorList>
            <person name="Srisuk N."/>
        </authorList>
    </citation>
    <scope>NUCLEOTIDE SEQUENCE [LARGE SCALE GENOMIC DNA]</scope>
    <source>
        <strain evidence="2 3">TBRC 6029</strain>
    </source>
</reference>
<comment type="caution">
    <text evidence="2">The sequence shown here is derived from an EMBL/GenBank/DDBJ whole genome shotgun (WGS) entry which is preliminary data.</text>
</comment>
<evidence type="ECO:0000313" key="2">
    <source>
        <dbReference type="EMBL" id="TVT15076.1"/>
    </source>
</evidence>